<dbReference type="Pfam" id="PF13635">
    <property type="entry name" value="DUF4143"/>
    <property type="match status" value="1"/>
</dbReference>
<feature type="domain" description="DUF4143" evidence="1">
    <location>
        <begin position="9"/>
        <end position="136"/>
    </location>
</feature>
<organism evidence="2">
    <name type="scientific">bioreactor metagenome</name>
    <dbReference type="NCBI Taxonomy" id="1076179"/>
    <lineage>
        <taxon>unclassified sequences</taxon>
        <taxon>metagenomes</taxon>
        <taxon>ecological metagenomes</taxon>
    </lineage>
</organism>
<evidence type="ECO:0000313" key="2">
    <source>
        <dbReference type="EMBL" id="MPN35037.1"/>
    </source>
</evidence>
<reference evidence="2" key="1">
    <citation type="submission" date="2019-08" db="EMBL/GenBank/DDBJ databases">
        <authorList>
            <person name="Kucharzyk K."/>
            <person name="Murdoch R.W."/>
            <person name="Higgins S."/>
            <person name="Loffler F."/>
        </authorList>
    </citation>
    <scope>NUCLEOTIDE SEQUENCE</scope>
</reference>
<comment type="caution">
    <text evidence="2">The sequence shown here is derived from an EMBL/GenBank/DDBJ whole genome shotgun (WGS) entry which is preliminary data.</text>
</comment>
<dbReference type="EMBL" id="VSSQ01088381">
    <property type="protein sequence ID" value="MPN35037.1"/>
    <property type="molecule type" value="Genomic_DNA"/>
</dbReference>
<proteinExistence type="predicted"/>
<accession>A0A645H7N0</accession>
<dbReference type="InterPro" id="IPR025420">
    <property type="entry name" value="DUF4143"/>
</dbReference>
<name>A0A645H7N0_9ZZZZ</name>
<gene>
    <name evidence="2" type="ORF">SDC9_182531</name>
</gene>
<protein>
    <recommendedName>
        <fullName evidence="1">DUF4143 domain-containing protein</fullName>
    </recommendedName>
</protein>
<evidence type="ECO:0000259" key="1">
    <source>
        <dbReference type="Pfam" id="PF13635"/>
    </source>
</evidence>
<dbReference type="AlphaFoldDB" id="A0A645H7N0"/>
<sequence length="183" mass="20671">MRDYSDAFFWLSDAKIINCSYNSTEPSVGLKLNEERTTLKCYMGDTGLLINHAFDERGIVSQELYRKLMFGKLEVNGGMLVENIVAQMLRASGHKLYFFSNSSRTSAGDRMEIDFLISKAVTTSRHNISPIEVKSGSRYAITSLKKCIAKYGSQLSTPYVLHDKDLKEDDGIVYLPLYMTPLL</sequence>